<dbReference type="InParanoid" id="A0A1V9XB15"/>
<reference evidence="1 2" key="1">
    <citation type="journal article" date="2017" name="Gigascience">
        <title>Draft genome of the honey bee ectoparasitic mite, Tropilaelaps mercedesae, is shaped by the parasitic life history.</title>
        <authorList>
            <person name="Dong X."/>
            <person name="Armstrong S.D."/>
            <person name="Xia D."/>
            <person name="Makepeace B.L."/>
            <person name="Darby A.C."/>
            <person name="Kadowaki T."/>
        </authorList>
    </citation>
    <scope>NUCLEOTIDE SEQUENCE [LARGE SCALE GENOMIC DNA]</scope>
    <source>
        <strain evidence="1">Wuxi-XJTLU</strain>
    </source>
</reference>
<proteinExistence type="predicted"/>
<evidence type="ECO:0000313" key="2">
    <source>
        <dbReference type="Proteomes" id="UP000192247"/>
    </source>
</evidence>
<name>A0A1V9XB15_9ACAR</name>
<organism evidence="1 2">
    <name type="scientific">Tropilaelaps mercedesae</name>
    <dbReference type="NCBI Taxonomy" id="418985"/>
    <lineage>
        <taxon>Eukaryota</taxon>
        <taxon>Metazoa</taxon>
        <taxon>Ecdysozoa</taxon>
        <taxon>Arthropoda</taxon>
        <taxon>Chelicerata</taxon>
        <taxon>Arachnida</taxon>
        <taxon>Acari</taxon>
        <taxon>Parasitiformes</taxon>
        <taxon>Mesostigmata</taxon>
        <taxon>Gamasina</taxon>
        <taxon>Dermanyssoidea</taxon>
        <taxon>Laelapidae</taxon>
        <taxon>Tropilaelaps</taxon>
    </lineage>
</organism>
<dbReference type="Proteomes" id="UP000192247">
    <property type="component" value="Unassembled WGS sequence"/>
</dbReference>
<accession>A0A1V9XB15</accession>
<dbReference type="AlphaFoldDB" id="A0A1V9XB15"/>
<sequence length="60" mass="6797">MRSCHLDTIPVYNTEEAFPGIEETLKKAWNLEGSPFKGTPYDPSVVNMDFATKDLTFKQS</sequence>
<gene>
    <name evidence="1" type="ORF">BIW11_04141</name>
</gene>
<keyword evidence="2" id="KW-1185">Reference proteome</keyword>
<dbReference type="EMBL" id="MNPL01017284">
    <property type="protein sequence ID" value="OQR70522.1"/>
    <property type="molecule type" value="Genomic_DNA"/>
</dbReference>
<evidence type="ECO:0000313" key="1">
    <source>
        <dbReference type="EMBL" id="OQR70522.1"/>
    </source>
</evidence>
<protein>
    <submittedName>
        <fullName evidence="1">Uncharacterized protein</fullName>
    </submittedName>
</protein>
<comment type="caution">
    <text evidence="1">The sequence shown here is derived from an EMBL/GenBank/DDBJ whole genome shotgun (WGS) entry which is preliminary data.</text>
</comment>
<dbReference type="OrthoDB" id="515366at2759"/>